<dbReference type="InterPro" id="IPR014756">
    <property type="entry name" value="Ig_E-set"/>
</dbReference>
<dbReference type="Proteomes" id="UP001205105">
    <property type="component" value="Unassembled WGS sequence"/>
</dbReference>
<name>A0AAD5DYC1_9CHLO</name>
<feature type="compositionally biased region" description="Low complexity" evidence="3">
    <location>
        <begin position="788"/>
        <end position="806"/>
    </location>
</feature>
<reference evidence="4" key="1">
    <citation type="submission" date="2020-11" db="EMBL/GenBank/DDBJ databases">
        <title>Chlorella ohadii genome sequencing and assembly.</title>
        <authorList>
            <person name="Murik O."/>
            <person name="Treves H."/>
            <person name="Kedem I."/>
            <person name="Shotland Y."/>
            <person name="Kaplan A."/>
        </authorList>
    </citation>
    <scope>NUCLEOTIDE SEQUENCE</scope>
    <source>
        <strain evidence="4">1</strain>
    </source>
</reference>
<organism evidence="4 5">
    <name type="scientific">Chlorella ohadii</name>
    <dbReference type="NCBI Taxonomy" id="2649997"/>
    <lineage>
        <taxon>Eukaryota</taxon>
        <taxon>Viridiplantae</taxon>
        <taxon>Chlorophyta</taxon>
        <taxon>core chlorophytes</taxon>
        <taxon>Trebouxiophyceae</taxon>
        <taxon>Chlorellales</taxon>
        <taxon>Chlorellaceae</taxon>
        <taxon>Chlorella clade</taxon>
        <taxon>Chlorella</taxon>
    </lineage>
</organism>
<comment type="caution">
    <text evidence="4">The sequence shown here is derived from an EMBL/GenBank/DDBJ whole genome shotgun (WGS) entry which is preliminary data.</text>
</comment>
<dbReference type="EMBL" id="JADXDR010000029">
    <property type="protein sequence ID" value="KAI7844470.1"/>
    <property type="molecule type" value="Genomic_DNA"/>
</dbReference>
<dbReference type="Gene3D" id="2.20.110.10">
    <property type="entry name" value="Histone H3 K4-specific methyltransferase SET7/9 N-terminal domain"/>
    <property type="match status" value="4"/>
</dbReference>
<dbReference type="SMART" id="SM00698">
    <property type="entry name" value="MORN"/>
    <property type="match status" value="12"/>
</dbReference>
<evidence type="ECO:0000313" key="5">
    <source>
        <dbReference type="Proteomes" id="UP001205105"/>
    </source>
</evidence>
<dbReference type="InterPro" id="IPR003409">
    <property type="entry name" value="MORN"/>
</dbReference>
<keyword evidence="5" id="KW-1185">Reference proteome</keyword>
<feature type="region of interest" description="Disordered" evidence="3">
    <location>
        <begin position="637"/>
        <end position="670"/>
    </location>
</feature>
<proteinExistence type="predicted"/>
<dbReference type="SMART" id="SM00557">
    <property type="entry name" value="IG_FLMN"/>
    <property type="match status" value="2"/>
</dbReference>
<feature type="region of interest" description="Disordered" evidence="3">
    <location>
        <begin position="788"/>
        <end position="828"/>
    </location>
</feature>
<evidence type="ECO:0000256" key="1">
    <source>
        <dbReference type="ARBA" id="ARBA00022737"/>
    </source>
</evidence>
<dbReference type="PANTHER" id="PTHR23084:SF263">
    <property type="entry name" value="MORN REPEAT-CONTAINING PROTEIN 1"/>
    <property type="match status" value="1"/>
</dbReference>
<dbReference type="PROSITE" id="PS50194">
    <property type="entry name" value="FILAMIN_REPEAT"/>
    <property type="match status" value="2"/>
</dbReference>
<dbReference type="InterPro" id="IPR013783">
    <property type="entry name" value="Ig-like_fold"/>
</dbReference>
<dbReference type="AlphaFoldDB" id="A0AAD5DYC1"/>
<sequence length="872" mass="92781">MKFQELRDDSCLDLGKEVERLRLEVTMAEAGYDLPPSAGDADSKAALPSSMLAAFQSPEDFTVREQTLQYSNGDSYEGETLGSLRHGRGKHTCSSGDVYDGQWRYDKRDGRGKMTFVRGLQYDGEWKDDKAHGQGAARYENGGVYVGEFADDVRSGWGTHYFPNKDKYEGEWAADTMTGKGRLTYADGSFFEGEWQAGLRVKGRFVEADGSSEYSGGWRNDQRHGYGVLYQRNLFKYAGQWVDGLQSGEGKCQYADSTQYDGQWKAGQRHGRGKFSAGAYKYEGEWRNDKQHGSGACQTDAGDKYVGEFADSKRHGKGRCLYADGGKYEGEWQVDVRHGQGTCHFASGDKYQGAWDGLSRHMVQAGHSEWRADKRHGQGVCKFADGRKFRGDWEDDGWLQSSADPVHCRVAGPGVTRAVAGQKGELLIEARDDGGCRRLCGGDEFQVALHGPSEVVGEVTDNEDGTYSVCYTATAAGVYELHITVAGDEHVAQSPYPLRVLPARPATKRCTVEGSGRSAAVAGRPAEFAVQVCDEFGNRWSGPPEQLERLLPLEASLSSGNAELELSLEPTSDGLYRCTYTAPEPGFWRLHISCSGQPLPRTPFSVHVADPAAALEGPAAAADAAAGDAAPAAAAEGAADEGAANPADAAGTAAGGASSVPPAPPAPASAPIVDQSRLWEQIAAAAFAADGSMDGWDSDSERQAAKQSKEVEYIKANPNVPVVENLEDLWMVSRLQNEKKRKEEQEKARRLQGMRSKLEAAFGPARPPSQAEVETAVKEILQAEAEAQLRGAAATEDARAAGSTAAPTTDGSITAATAPTGAGTPAVDTASGAAASAAGSSQAPAAAAAVQVPLRGGRAGLRAAAAALSTLD</sequence>
<dbReference type="SUPFAM" id="SSF82185">
    <property type="entry name" value="Histone H3 K4-specific methyltransferase SET7/9 N-terminal domain"/>
    <property type="match status" value="3"/>
</dbReference>
<evidence type="ECO:0000256" key="3">
    <source>
        <dbReference type="SAM" id="MobiDB-lite"/>
    </source>
</evidence>
<keyword evidence="1" id="KW-0677">Repeat</keyword>
<dbReference type="Pfam" id="PF00630">
    <property type="entry name" value="Filamin"/>
    <property type="match status" value="2"/>
</dbReference>
<dbReference type="Pfam" id="PF02493">
    <property type="entry name" value="MORN"/>
    <property type="match status" value="13"/>
</dbReference>
<feature type="compositionally biased region" description="Low complexity" evidence="3">
    <location>
        <begin position="637"/>
        <end position="660"/>
    </location>
</feature>
<accession>A0AAD5DYC1</accession>
<gene>
    <name evidence="4" type="ORF">COHA_001973</name>
</gene>
<feature type="compositionally biased region" description="Low complexity" evidence="3">
    <location>
        <begin position="814"/>
        <end position="828"/>
    </location>
</feature>
<evidence type="ECO:0000313" key="4">
    <source>
        <dbReference type="EMBL" id="KAI7844470.1"/>
    </source>
</evidence>
<feature type="compositionally biased region" description="Basic and acidic residues" evidence="3">
    <location>
        <begin position="739"/>
        <end position="749"/>
    </location>
</feature>
<feature type="region of interest" description="Disordered" evidence="3">
    <location>
        <begin position="739"/>
        <end position="773"/>
    </location>
</feature>
<feature type="repeat" description="Filamin" evidence="2">
    <location>
        <begin position="502"/>
        <end position="608"/>
    </location>
</feature>
<evidence type="ECO:0000256" key="2">
    <source>
        <dbReference type="PROSITE-ProRule" id="PRU00087"/>
    </source>
</evidence>
<dbReference type="Gene3D" id="2.60.40.10">
    <property type="entry name" value="Immunoglobulins"/>
    <property type="match status" value="2"/>
</dbReference>
<dbReference type="PANTHER" id="PTHR23084">
    <property type="entry name" value="PHOSPHATIDYLINOSITOL-4-PHOSPHATE 5-KINASE RELATED"/>
    <property type="match status" value="1"/>
</dbReference>
<dbReference type="InterPro" id="IPR017868">
    <property type="entry name" value="Filamin/ABP280_repeat-like"/>
</dbReference>
<protein>
    <submittedName>
        <fullName evidence="4">Uncharacterized protein</fullName>
    </submittedName>
</protein>
<dbReference type="GO" id="GO:0016020">
    <property type="term" value="C:membrane"/>
    <property type="evidence" value="ECO:0007669"/>
    <property type="project" value="UniProtKB-ARBA"/>
</dbReference>
<feature type="repeat" description="Filamin" evidence="2">
    <location>
        <begin position="400"/>
        <end position="500"/>
    </location>
</feature>
<dbReference type="SUPFAM" id="SSF81296">
    <property type="entry name" value="E set domains"/>
    <property type="match status" value="2"/>
</dbReference>
<dbReference type="InterPro" id="IPR001298">
    <property type="entry name" value="Filamin/ABP280_rpt"/>
</dbReference>